<reference evidence="2 3" key="1">
    <citation type="submission" date="2019-10" db="EMBL/GenBank/DDBJ databases">
        <title>New species of Slilvanegrellaceae.</title>
        <authorList>
            <person name="Pitt A."/>
            <person name="Hahn M.W."/>
        </authorList>
    </citation>
    <scope>NUCLEOTIDE SEQUENCE [LARGE SCALE GENOMIC DNA]</scope>
    <source>
        <strain evidence="2 3">SP-Ram-0.45-NSY-1</strain>
    </source>
</reference>
<gene>
    <name evidence="2" type="ORF">GCL60_06440</name>
</gene>
<dbReference type="OrthoDB" id="9950829at2"/>
<feature type="transmembrane region" description="Helical" evidence="1">
    <location>
        <begin position="21"/>
        <end position="38"/>
    </location>
</feature>
<keyword evidence="1" id="KW-1133">Transmembrane helix</keyword>
<organism evidence="2 3">
    <name type="scientific">Silvanigrella paludirubra</name>
    <dbReference type="NCBI Taxonomy" id="2499159"/>
    <lineage>
        <taxon>Bacteria</taxon>
        <taxon>Pseudomonadati</taxon>
        <taxon>Bdellovibrionota</taxon>
        <taxon>Oligoflexia</taxon>
        <taxon>Silvanigrellales</taxon>
        <taxon>Silvanigrellaceae</taxon>
        <taxon>Silvanigrella</taxon>
    </lineage>
</organism>
<proteinExistence type="predicted"/>
<dbReference type="Proteomes" id="UP000437748">
    <property type="component" value="Unassembled WGS sequence"/>
</dbReference>
<evidence type="ECO:0000313" key="2">
    <source>
        <dbReference type="EMBL" id="KAB8039895.1"/>
    </source>
</evidence>
<keyword evidence="1" id="KW-0472">Membrane</keyword>
<accession>A0A6N6VU78</accession>
<dbReference type="EMBL" id="WFLM01000002">
    <property type="protein sequence ID" value="KAB8039895.1"/>
    <property type="molecule type" value="Genomic_DNA"/>
</dbReference>
<dbReference type="RefSeq" id="WP_153419488.1">
    <property type="nucleotide sequence ID" value="NZ_WFLM01000002.1"/>
</dbReference>
<keyword evidence="3" id="KW-1185">Reference proteome</keyword>
<protein>
    <submittedName>
        <fullName evidence="2">Uncharacterized protein</fullName>
    </submittedName>
</protein>
<dbReference type="AlphaFoldDB" id="A0A6N6VU78"/>
<keyword evidence="1" id="KW-0812">Transmembrane</keyword>
<comment type="caution">
    <text evidence="2">The sequence shown here is derived from an EMBL/GenBank/DDBJ whole genome shotgun (WGS) entry which is preliminary data.</text>
</comment>
<evidence type="ECO:0000256" key="1">
    <source>
        <dbReference type="SAM" id="Phobius"/>
    </source>
</evidence>
<sequence>MNLLHDKKKRYKNILKNYGSLILSFHIHFVVFIIFFTYQQKNQKITLNKNHKENILHVKIIKNFDKPQNIPLENKRESTKLIKNNFQKINHSNQNKIEISNLNKNSIDQKKIKNDVSLENETISKTDKLSESLKDEVVINPFGNLKLPKSLLGQNLFPKKYKAHFKITYENGKTHNFELIELNPEMGSSSFLDKSIKKAFEEQIFSIPKDEFLQWLEHIREINYPSSQFQNPNKDNLFIVLEFQEPN</sequence>
<name>A0A6N6VU78_9BACT</name>
<evidence type="ECO:0000313" key="3">
    <source>
        <dbReference type="Proteomes" id="UP000437748"/>
    </source>
</evidence>